<accession>A0A7I8WAI0</accession>
<dbReference type="OrthoDB" id="336747at2759"/>
<protein>
    <submittedName>
        <fullName evidence="1">DgyrCDS13351</fullName>
    </submittedName>
</protein>
<comment type="caution">
    <text evidence="1">The sequence shown here is derived from an EMBL/GenBank/DDBJ whole genome shotgun (WGS) entry which is preliminary data.</text>
</comment>
<dbReference type="SUPFAM" id="SSF101288">
    <property type="entry name" value="L27 domain"/>
    <property type="match status" value="1"/>
</dbReference>
<dbReference type="EMBL" id="CAJFCJ010000025">
    <property type="protein sequence ID" value="CAD5125106.1"/>
    <property type="molecule type" value="Genomic_DNA"/>
</dbReference>
<sequence length="92" mass="10363">MGAFNTRRKLKGAVLAAVSSAKWKKEGEEECLVDFQDDDVTSAAVSLILDSLEEIQCLTEDDERHAHFVDSVLQDRKLYALLQVCTIEFNMI</sequence>
<gene>
    <name evidence="1" type="ORF">DGYR_LOCUS12544</name>
</gene>
<dbReference type="AlphaFoldDB" id="A0A7I8WAI0"/>
<name>A0A7I8WAI0_9ANNE</name>
<keyword evidence="2" id="KW-1185">Reference proteome</keyword>
<evidence type="ECO:0000313" key="2">
    <source>
        <dbReference type="Proteomes" id="UP000549394"/>
    </source>
</evidence>
<reference evidence="1 2" key="1">
    <citation type="submission" date="2020-08" db="EMBL/GenBank/DDBJ databases">
        <authorList>
            <person name="Hejnol A."/>
        </authorList>
    </citation>
    <scope>NUCLEOTIDE SEQUENCE [LARGE SCALE GENOMIC DNA]</scope>
</reference>
<evidence type="ECO:0000313" key="1">
    <source>
        <dbReference type="EMBL" id="CAD5125106.1"/>
    </source>
</evidence>
<dbReference type="Gene3D" id="1.10.287.650">
    <property type="entry name" value="L27 domain"/>
    <property type="match status" value="1"/>
</dbReference>
<proteinExistence type="predicted"/>
<dbReference type="InterPro" id="IPR036892">
    <property type="entry name" value="L27_dom_sf"/>
</dbReference>
<organism evidence="1 2">
    <name type="scientific">Dimorphilus gyrociliatus</name>
    <dbReference type="NCBI Taxonomy" id="2664684"/>
    <lineage>
        <taxon>Eukaryota</taxon>
        <taxon>Metazoa</taxon>
        <taxon>Spiralia</taxon>
        <taxon>Lophotrochozoa</taxon>
        <taxon>Annelida</taxon>
        <taxon>Polychaeta</taxon>
        <taxon>Polychaeta incertae sedis</taxon>
        <taxon>Dinophilidae</taxon>
        <taxon>Dimorphilus</taxon>
    </lineage>
</organism>
<dbReference type="Proteomes" id="UP000549394">
    <property type="component" value="Unassembled WGS sequence"/>
</dbReference>